<dbReference type="Proteomes" id="UP000075714">
    <property type="component" value="Unassembled WGS sequence"/>
</dbReference>
<feature type="compositionally biased region" description="Basic and acidic residues" evidence="1">
    <location>
        <begin position="343"/>
        <end position="353"/>
    </location>
</feature>
<dbReference type="STRING" id="33097.A0A150FTU2"/>
<evidence type="ECO:0000259" key="2">
    <source>
        <dbReference type="Pfam" id="PF05116"/>
    </source>
</evidence>
<dbReference type="OrthoDB" id="548365at2759"/>
<keyword evidence="4" id="KW-1185">Reference proteome</keyword>
<evidence type="ECO:0000256" key="1">
    <source>
        <dbReference type="SAM" id="MobiDB-lite"/>
    </source>
</evidence>
<dbReference type="Pfam" id="PF05116">
    <property type="entry name" value="S6PP"/>
    <property type="match status" value="1"/>
</dbReference>
<protein>
    <recommendedName>
        <fullName evidence="2">Sucrose phosphatase-like domain-containing protein</fullName>
    </recommendedName>
</protein>
<accession>A0A150FTU2</accession>
<dbReference type="EMBL" id="LSYV01000908">
    <property type="protein sequence ID" value="KXZ41041.1"/>
    <property type="molecule type" value="Genomic_DNA"/>
</dbReference>
<feature type="region of interest" description="Disordered" evidence="1">
    <location>
        <begin position="310"/>
        <end position="368"/>
    </location>
</feature>
<feature type="compositionally biased region" description="Polar residues" evidence="1">
    <location>
        <begin position="1"/>
        <end position="12"/>
    </location>
</feature>
<sequence>MRFTRLSASASVSPKRGLAGPALPASPPGGGAIGAPQPPTPASSSASSAAAPPLLRPLLLVSDLDDTLIGGERVTGARHDHPGGGGNGGAGTAASWLSSRAETLPLFLEAVAARGGVIPEPDALVCGVGTRIYLRAREGGPMGSAAGWAEHAAWAEHVSQEWSLEAVTEALEEAMRELGPGSLQWRDPDENEGLKLTVAVALGALPAGVAALDQRLRSARVRYRTVIGPTDDPPGWAYMDVLPARAGKNAAAHAVAALLLPPPPGVEGQKEGEEREEGPDARGAAHHSIAVSNCHPAVRSFALAALERQRARREAEEEEEEEADSEMRGAGLDDGREQEEGEEGKRGAVDRAVQEQAEAGSGAAARVGEGELQRARPLLEARPGAGVACGCGGAAVAPELGPVMGAVLRVLRGEGPGGEGPGGDRGGGGSGDGAATGLHAELWLAEPWSPRLRVHLASLPAAGGVMEGLRAFGFF</sequence>
<feature type="compositionally biased region" description="Low complexity" evidence="1">
    <location>
        <begin position="354"/>
        <end position="367"/>
    </location>
</feature>
<gene>
    <name evidence="3" type="ORF">GPECTOR_912g170</name>
</gene>
<dbReference type="AlphaFoldDB" id="A0A150FTU2"/>
<feature type="compositionally biased region" description="Basic and acidic residues" evidence="1">
    <location>
        <begin position="325"/>
        <end position="335"/>
    </location>
</feature>
<comment type="caution">
    <text evidence="3">The sequence shown here is derived from an EMBL/GenBank/DDBJ whole genome shotgun (WGS) entry which is preliminary data.</text>
</comment>
<dbReference type="GO" id="GO:0003824">
    <property type="term" value="F:catalytic activity"/>
    <property type="evidence" value="ECO:0007669"/>
    <property type="project" value="UniProtKB-ARBA"/>
</dbReference>
<organism evidence="3 4">
    <name type="scientific">Gonium pectorale</name>
    <name type="common">Green alga</name>
    <dbReference type="NCBI Taxonomy" id="33097"/>
    <lineage>
        <taxon>Eukaryota</taxon>
        <taxon>Viridiplantae</taxon>
        <taxon>Chlorophyta</taxon>
        <taxon>core chlorophytes</taxon>
        <taxon>Chlorophyceae</taxon>
        <taxon>CS clade</taxon>
        <taxon>Chlamydomonadales</taxon>
        <taxon>Volvocaceae</taxon>
        <taxon>Gonium</taxon>
    </lineage>
</organism>
<dbReference type="InterPro" id="IPR006380">
    <property type="entry name" value="SPP-like_dom"/>
</dbReference>
<feature type="domain" description="Sucrose phosphatase-like" evidence="2">
    <location>
        <begin position="118"/>
        <end position="256"/>
    </location>
</feature>
<feature type="region of interest" description="Disordered" evidence="1">
    <location>
        <begin position="1"/>
        <end position="49"/>
    </location>
</feature>
<proteinExistence type="predicted"/>
<reference evidence="4" key="1">
    <citation type="journal article" date="2016" name="Nat. Commun.">
        <title>The Gonium pectorale genome demonstrates co-option of cell cycle regulation during the evolution of multicellularity.</title>
        <authorList>
            <person name="Hanschen E.R."/>
            <person name="Marriage T.N."/>
            <person name="Ferris P.J."/>
            <person name="Hamaji T."/>
            <person name="Toyoda A."/>
            <person name="Fujiyama A."/>
            <person name="Neme R."/>
            <person name="Noguchi H."/>
            <person name="Minakuchi Y."/>
            <person name="Suzuki M."/>
            <person name="Kawai-Toyooka H."/>
            <person name="Smith D.R."/>
            <person name="Sparks H."/>
            <person name="Anderson J."/>
            <person name="Bakaric R."/>
            <person name="Luria V."/>
            <person name="Karger A."/>
            <person name="Kirschner M.W."/>
            <person name="Durand P.M."/>
            <person name="Michod R.E."/>
            <person name="Nozaki H."/>
            <person name="Olson B.J."/>
        </authorList>
    </citation>
    <scope>NUCLEOTIDE SEQUENCE [LARGE SCALE GENOMIC DNA]</scope>
    <source>
        <strain evidence="4">NIES-2863</strain>
    </source>
</reference>
<feature type="region of interest" description="Disordered" evidence="1">
    <location>
        <begin position="411"/>
        <end position="434"/>
    </location>
</feature>
<evidence type="ECO:0000313" key="3">
    <source>
        <dbReference type="EMBL" id="KXZ41041.1"/>
    </source>
</evidence>
<name>A0A150FTU2_GONPE</name>
<feature type="region of interest" description="Disordered" evidence="1">
    <location>
        <begin position="260"/>
        <end position="285"/>
    </location>
</feature>
<evidence type="ECO:0000313" key="4">
    <source>
        <dbReference type="Proteomes" id="UP000075714"/>
    </source>
</evidence>
<feature type="compositionally biased region" description="Gly residues" evidence="1">
    <location>
        <begin position="414"/>
        <end position="434"/>
    </location>
</feature>
<feature type="region of interest" description="Disordered" evidence="1">
    <location>
        <begin position="73"/>
        <end position="93"/>
    </location>
</feature>